<dbReference type="AlphaFoldDB" id="A0A9P6VK50"/>
<dbReference type="GO" id="GO:0003677">
    <property type="term" value="F:DNA binding"/>
    <property type="evidence" value="ECO:0007669"/>
    <property type="project" value="UniProtKB-KW"/>
</dbReference>
<dbReference type="SUPFAM" id="SSF57701">
    <property type="entry name" value="Zn2/Cys6 DNA-binding domain"/>
    <property type="match status" value="1"/>
</dbReference>
<feature type="region of interest" description="Disordered" evidence="7">
    <location>
        <begin position="65"/>
        <end position="88"/>
    </location>
</feature>
<evidence type="ECO:0000256" key="4">
    <source>
        <dbReference type="ARBA" id="ARBA00023125"/>
    </source>
</evidence>
<dbReference type="PANTHER" id="PTHR47171:SF1">
    <property type="entry name" value="ZN(II)2CYS6 TRANSCRIPTION FACTOR (EUROFUNG)"/>
    <property type="match status" value="1"/>
</dbReference>
<keyword evidence="2" id="KW-0862">Zinc</keyword>
<comment type="caution">
    <text evidence="9">The sequence shown here is derived from an EMBL/GenBank/DDBJ whole genome shotgun (WGS) entry which is preliminary data.</text>
</comment>
<keyword evidence="3" id="KW-0805">Transcription regulation</keyword>
<keyword evidence="10" id="KW-1185">Reference proteome</keyword>
<dbReference type="CDD" id="cd12148">
    <property type="entry name" value="fungal_TF_MHR"/>
    <property type="match status" value="1"/>
</dbReference>
<dbReference type="Pfam" id="PF00172">
    <property type="entry name" value="Zn_clus"/>
    <property type="match status" value="1"/>
</dbReference>
<protein>
    <submittedName>
        <fullName evidence="9">Cutinase transcription factor 1 alpha</fullName>
    </submittedName>
</protein>
<dbReference type="InterPro" id="IPR036864">
    <property type="entry name" value="Zn2-C6_fun-type_DNA-bd_sf"/>
</dbReference>
<dbReference type="Gene3D" id="4.10.240.10">
    <property type="entry name" value="Zn(2)-C6 fungal-type DNA-binding domain"/>
    <property type="match status" value="1"/>
</dbReference>
<keyword evidence="1" id="KW-0479">Metal-binding</keyword>
<dbReference type="PROSITE" id="PS50048">
    <property type="entry name" value="ZN2_CY6_FUNGAL_2"/>
    <property type="match status" value="1"/>
</dbReference>
<evidence type="ECO:0000313" key="10">
    <source>
        <dbReference type="Proteomes" id="UP000785200"/>
    </source>
</evidence>
<evidence type="ECO:0000256" key="7">
    <source>
        <dbReference type="SAM" id="MobiDB-lite"/>
    </source>
</evidence>
<evidence type="ECO:0000259" key="8">
    <source>
        <dbReference type="PROSITE" id="PS50048"/>
    </source>
</evidence>
<dbReference type="OrthoDB" id="5121955at2759"/>
<dbReference type="InterPro" id="IPR001138">
    <property type="entry name" value="Zn2Cys6_DnaBD"/>
</dbReference>
<dbReference type="GO" id="GO:0008270">
    <property type="term" value="F:zinc ion binding"/>
    <property type="evidence" value="ECO:0007669"/>
    <property type="project" value="InterPro"/>
</dbReference>
<dbReference type="Pfam" id="PF04082">
    <property type="entry name" value="Fungal_trans"/>
    <property type="match status" value="1"/>
</dbReference>
<evidence type="ECO:0000313" key="9">
    <source>
        <dbReference type="EMBL" id="KAG0649460.1"/>
    </source>
</evidence>
<sequence length="684" mass="77150">MPADPTSDIVNGRQRSRAKKACKACNSRRVRCNVMEEQPCKNCKTGDVSCELMKSRRGKYVLKPFPGASYSNGSEKDVDDSTSERAARETTISLLHTAAASTTSPRTPVNAADTVFLGESSSISLVHGPSIPSAAYHSSPAEKTRLRYPIPDAVSTKTSTTPFEERRKAARLDYLTRDGAFAYPSNEICEVLLEAYFQWFHPCFPILDRHTFFNSYITKTISPLLLKAVLFVGATHCNETVMRDLGFPSRMDARTEMYNHIKDIYDADYETDKITVSQALFLLSFWRAGPLLEKDTRHWLGAAINLAQTKGMHRSSSTTTFTDFRLRKRIWWSLYVRDRQCSTALGLPSRIRDDDCDIEMLDPSDFEEEDHSTYPKYLGFQKKEHVLFAIQMAKLAVYLGRIILREFSPTRLSKNNSERSRLRDDLFKWESELSPEMMASATADSFWATYLAKNDDQSAGNVALQAACRNTRITEDVLAQDLVQHLNVHMYNPHPCGLFDNELILSRTTSLFNSLCIHTICLRRSQNATRKLAEYRAQLCLLGLRELQKTWDVTNWVLQLFLQFLDQSTAKRLQLMGDNEDMPAQQPISASASSLRTMGTSVVDLDFAVRGNAAGYGLARGEDTSIPESLDYMADLFGTKEAQDFSMFQLQPDLFGGDLFGGGLDQYYNTVMPRGEGSNDLGFR</sequence>
<dbReference type="Proteomes" id="UP000785200">
    <property type="component" value="Unassembled WGS sequence"/>
</dbReference>
<dbReference type="GO" id="GO:0006351">
    <property type="term" value="P:DNA-templated transcription"/>
    <property type="evidence" value="ECO:0007669"/>
    <property type="project" value="InterPro"/>
</dbReference>
<keyword evidence="4" id="KW-0238">DNA-binding</keyword>
<evidence type="ECO:0000256" key="5">
    <source>
        <dbReference type="ARBA" id="ARBA00023163"/>
    </source>
</evidence>
<feature type="domain" description="Zn(2)-C6 fungal-type" evidence="8">
    <location>
        <begin position="21"/>
        <end position="52"/>
    </location>
</feature>
<accession>A0A9P6VK50</accession>
<organism evidence="9 10">
    <name type="scientific">Hyphodiscus hymeniophilus</name>
    <dbReference type="NCBI Taxonomy" id="353542"/>
    <lineage>
        <taxon>Eukaryota</taxon>
        <taxon>Fungi</taxon>
        <taxon>Dikarya</taxon>
        <taxon>Ascomycota</taxon>
        <taxon>Pezizomycotina</taxon>
        <taxon>Leotiomycetes</taxon>
        <taxon>Helotiales</taxon>
        <taxon>Hyphodiscaceae</taxon>
        <taxon>Hyphodiscus</taxon>
    </lineage>
</organism>
<dbReference type="GO" id="GO:0000981">
    <property type="term" value="F:DNA-binding transcription factor activity, RNA polymerase II-specific"/>
    <property type="evidence" value="ECO:0007669"/>
    <property type="project" value="InterPro"/>
</dbReference>
<evidence type="ECO:0000256" key="3">
    <source>
        <dbReference type="ARBA" id="ARBA00023015"/>
    </source>
</evidence>
<keyword evidence="5" id="KW-0804">Transcription</keyword>
<dbReference type="EMBL" id="VNKQ01000008">
    <property type="protein sequence ID" value="KAG0649460.1"/>
    <property type="molecule type" value="Genomic_DNA"/>
</dbReference>
<evidence type="ECO:0000256" key="1">
    <source>
        <dbReference type="ARBA" id="ARBA00022723"/>
    </source>
</evidence>
<keyword evidence="6" id="KW-0539">Nucleus</keyword>
<name>A0A9P6VK50_9HELO</name>
<dbReference type="InterPro" id="IPR052073">
    <property type="entry name" value="Amide_Lactam_Regulators"/>
</dbReference>
<dbReference type="CDD" id="cd00067">
    <property type="entry name" value="GAL4"/>
    <property type="match status" value="1"/>
</dbReference>
<gene>
    <name evidence="9" type="ORF">D0Z07_4105</name>
</gene>
<dbReference type="SMART" id="SM00906">
    <property type="entry name" value="Fungal_trans"/>
    <property type="match status" value="1"/>
</dbReference>
<dbReference type="PANTHER" id="PTHR47171">
    <property type="entry name" value="FARA-RELATED"/>
    <property type="match status" value="1"/>
</dbReference>
<dbReference type="InterPro" id="IPR007219">
    <property type="entry name" value="XnlR_reg_dom"/>
</dbReference>
<evidence type="ECO:0000256" key="2">
    <source>
        <dbReference type="ARBA" id="ARBA00022833"/>
    </source>
</evidence>
<proteinExistence type="predicted"/>
<reference evidence="9" key="1">
    <citation type="submission" date="2019-07" db="EMBL/GenBank/DDBJ databases">
        <title>Hyphodiscus hymeniophilus genome sequencing and assembly.</title>
        <authorList>
            <person name="Kramer G."/>
            <person name="Nodwell J."/>
        </authorList>
    </citation>
    <scope>NUCLEOTIDE SEQUENCE</scope>
    <source>
        <strain evidence="9">ATCC 34498</strain>
    </source>
</reference>
<evidence type="ECO:0000256" key="6">
    <source>
        <dbReference type="ARBA" id="ARBA00023242"/>
    </source>
</evidence>
<dbReference type="SMART" id="SM00066">
    <property type="entry name" value="GAL4"/>
    <property type="match status" value="1"/>
</dbReference>